<evidence type="ECO:0000256" key="3">
    <source>
        <dbReference type="ARBA" id="ARBA00022741"/>
    </source>
</evidence>
<comment type="similarity">
    <text evidence="1 8">Belongs to the cytidylate kinase family. Type 1 subfamily.</text>
</comment>
<keyword evidence="12" id="KW-1185">Reference proteome</keyword>
<dbReference type="Pfam" id="PF02224">
    <property type="entry name" value="Cytidylate_kin"/>
    <property type="match status" value="1"/>
</dbReference>
<evidence type="ECO:0000313" key="11">
    <source>
        <dbReference type="EMBL" id="RZT68302.1"/>
    </source>
</evidence>
<evidence type="ECO:0000256" key="4">
    <source>
        <dbReference type="ARBA" id="ARBA00022777"/>
    </source>
</evidence>
<evidence type="ECO:0000256" key="1">
    <source>
        <dbReference type="ARBA" id="ARBA00009427"/>
    </source>
</evidence>
<dbReference type="GO" id="GO:0006220">
    <property type="term" value="P:pyrimidine nucleotide metabolic process"/>
    <property type="evidence" value="ECO:0007669"/>
    <property type="project" value="UniProtKB-UniRule"/>
</dbReference>
<name>A0A4Q7U755_9MICO</name>
<dbReference type="InterPro" id="IPR027417">
    <property type="entry name" value="P-loop_NTPase"/>
</dbReference>
<comment type="catalytic activity">
    <reaction evidence="6 8">
        <text>dCMP + ATP = dCDP + ADP</text>
        <dbReference type="Rhea" id="RHEA:25094"/>
        <dbReference type="ChEBI" id="CHEBI:30616"/>
        <dbReference type="ChEBI" id="CHEBI:57566"/>
        <dbReference type="ChEBI" id="CHEBI:58593"/>
        <dbReference type="ChEBI" id="CHEBI:456216"/>
        <dbReference type="EC" id="2.7.4.25"/>
    </reaction>
</comment>
<dbReference type="SUPFAM" id="SSF52540">
    <property type="entry name" value="P-loop containing nucleoside triphosphate hydrolases"/>
    <property type="match status" value="1"/>
</dbReference>
<evidence type="ECO:0000313" key="12">
    <source>
        <dbReference type="Proteomes" id="UP000291832"/>
    </source>
</evidence>
<evidence type="ECO:0000256" key="9">
    <source>
        <dbReference type="SAM" id="MobiDB-lite"/>
    </source>
</evidence>
<keyword evidence="2 8" id="KW-0808">Transferase</keyword>
<dbReference type="GO" id="GO:0036430">
    <property type="term" value="F:CMP kinase activity"/>
    <property type="evidence" value="ECO:0007669"/>
    <property type="project" value="RHEA"/>
</dbReference>
<dbReference type="InterPro" id="IPR003136">
    <property type="entry name" value="Cytidylate_kin"/>
</dbReference>
<dbReference type="GO" id="GO:0036431">
    <property type="term" value="F:dCMP kinase activity"/>
    <property type="evidence" value="ECO:0007669"/>
    <property type="project" value="InterPro"/>
</dbReference>
<dbReference type="InterPro" id="IPR011994">
    <property type="entry name" value="Cytidylate_kinase_dom"/>
</dbReference>
<feature type="region of interest" description="Disordered" evidence="9">
    <location>
        <begin position="1"/>
        <end position="26"/>
    </location>
</feature>
<protein>
    <recommendedName>
        <fullName evidence="8">Cytidylate kinase</fullName>
        <shortName evidence="8">CK</shortName>
        <ecNumber evidence="8">2.7.4.25</ecNumber>
    </recommendedName>
    <alternativeName>
        <fullName evidence="8">Cytidine monophosphate kinase</fullName>
        <shortName evidence="8">CMP kinase</shortName>
    </alternativeName>
</protein>
<dbReference type="EMBL" id="SHKI01000002">
    <property type="protein sequence ID" value="RZT68302.1"/>
    <property type="molecule type" value="Genomic_DNA"/>
</dbReference>
<comment type="subcellular location">
    <subcellularLocation>
        <location evidence="8">Cytoplasm</location>
    </subcellularLocation>
</comment>
<feature type="compositionally biased region" description="Gly residues" evidence="9">
    <location>
        <begin position="1"/>
        <end position="10"/>
    </location>
</feature>
<proteinExistence type="inferred from homology"/>
<dbReference type="EC" id="2.7.4.25" evidence="8"/>
<dbReference type="GO" id="GO:0005737">
    <property type="term" value="C:cytoplasm"/>
    <property type="evidence" value="ECO:0007669"/>
    <property type="project" value="UniProtKB-SubCell"/>
</dbReference>
<comment type="catalytic activity">
    <reaction evidence="7 8">
        <text>CMP + ATP = CDP + ADP</text>
        <dbReference type="Rhea" id="RHEA:11600"/>
        <dbReference type="ChEBI" id="CHEBI:30616"/>
        <dbReference type="ChEBI" id="CHEBI:58069"/>
        <dbReference type="ChEBI" id="CHEBI:60377"/>
        <dbReference type="ChEBI" id="CHEBI:456216"/>
        <dbReference type="EC" id="2.7.4.25"/>
    </reaction>
</comment>
<evidence type="ECO:0000259" key="10">
    <source>
        <dbReference type="Pfam" id="PF02224"/>
    </source>
</evidence>
<keyword evidence="5 8" id="KW-0067">ATP-binding</keyword>
<evidence type="ECO:0000256" key="2">
    <source>
        <dbReference type="ARBA" id="ARBA00022679"/>
    </source>
</evidence>
<comment type="caution">
    <text evidence="11">The sequence shown here is derived from an EMBL/GenBank/DDBJ whole genome shotgun (WGS) entry which is preliminary data.</text>
</comment>
<dbReference type="NCBIfam" id="TIGR00017">
    <property type="entry name" value="cmk"/>
    <property type="match status" value="1"/>
</dbReference>
<evidence type="ECO:0000256" key="7">
    <source>
        <dbReference type="ARBA" id="ARBA00048478"/>
    </source>
</evidence>
<accession>A0A4Q7U755</accession>
<gene>
    <name evidence="8" type="primary">cmk</name>
    <name evidence="11" type="ORF">EV139_0023</name>
</gene>
<feature type="domain" description="Cytidylate kinase" evidence="10">
    <location>
        <begin position="20"/>
        <end position="244"/>
    </location>
</feature>
<dbReference type="CDD" id="cd02020">
    <property type="entry name" value="CMPK"/>
    <property type="match status" value="1"/>
</dbReference>
<keyword evidence="3 8" id="KW-0547">Nucleotide-binding</keyword>
<keyword evidence="4 8" id="KW-0418">Kinase</keyword>
<dbReference type="AlphaFoldDB" id="A0A4Q7U755"/>
<dbReference type="GO" id="GO:0005524">
    <property type="term" value="F:ATP binding"/>
    <property type="evidence" value="ECO:0007669"/>
    <property type="project" value="UniProtKB-UniRule"/>
</dbReference>
<evidence type="ECO:0000256" key="5">
    <source>
        <dbReference type="ARBA" id="ARBA00022840"/>
    </source>
</evidence>
<organism evidence="11 12">
    <name type="scientific">Leucobacter luti</name>
    <dbReference type="NCBI Taxonomy" id="340320"/>
    <lineage>
        <taxon>Bacteria</taxon>
        <taxon>Bacillati</taxon>
        <taxon>Actinomycetota</taxon>
        <taxon>Actinomycetes</taxon>
        <taxon>Micrococcales</taxon>
        <taxon>Microbacteriaceae</taxon>
        <taxon>Leucobacter</taxon>
    </lineage>
</organism>
<dbReference type="Gene3D" id="3.40.50.300">
    <property type="entry name" value="P-loop containing nucleotide triphosphate hydrolases"/>
    <property type="match status" value="1"/>
</dbReference>
<keyword evidence="8" id="KW-0963">Cytoplasm</keyword>
<feature type="binding site" evidence="8">
    <location>
        <begin position="24"/>
        <end position="32"/>
    </location>
    <ligand>
        <name>ATP</name>
        <dbReference type="ChEBI" id="CHEBI:30616"/>
    </ligand>
</feature>
<dbReference type="HAMAP" id="MF_00238">
    <property type="entry name" value="Cytidyl_kinase_type1"/>
    <property type="match status" value="1"/>
</dbReference>
<evidence type="ECO:0000256" key="6">
    <source>
        <dbReference type="ARBA" id="ARBA00047615"/>
    </source>
</evidence>
<evidence type="ECO:0000256" key="8">
    <source>
        <dbReference type="HAMAP-Rule" id="MF_00238"/>
    </source>
</evidence>
<sequence>MTDAGNGGTPGTDAHPPILVAIDGPAGSGKSSVSRTAAERLDFGILDTGAAYRALAWTARRIGLDLDDAAAMETLLDAWSYRITLRGEQRVTVAVTGGLSAAAPTLAEPVDITTEIRDHAVSGQVSRVSKHPAVRERLNAMFRRTVAGSGLPGVVIEGRDITTVVAPDAPVRILLTASPEVRAARRAGELPGLSPEQVLADLEARDAKDALVVDFFTPAPGVTLVDTSTLNFEQSVQAVVDIVRAAQNAAEEKSRL</sequence>
<reference evidence="11 12" key="1">
    <citation type="journal article" date="2015" name="Stand. Genomic Sci.">
        <title>Genomic Encyclopedia of Bacterial and Archaeal Type Strains, Phase III: the genomes of soil and plant-associated and newly described type strains.</title>
        <authorList>
            <person name="Whitman W.B."/>
            <person name="Woyke T."/>
            <person name="Klenk H.P."/>
            <person name="Zhou Y."/>
            <person name="Lilburn T.G."/>
            <person name="Beck B.J."/>
            <person name="De Vos P."/>
            <person name="Vandamme P."/>
            <person name="Eisen J.A."/>
            <person name="Garrity G."/>
            <person name="Hugenholtz P."/>
            <person name="Kyrpides N.C."/>
        </authorList>
    </citation>
    <scope>NUCLEOTIDE SEQUENCE [LARGE SCALE GENOMIC DNA]</scope>
    <source>
        <strain evidence="11 12">RF6</strain>
    </source>
</reference>
<dbReference type="Proteomes" id="UP000291832">
    <property type="component" value="Unassembled WGS sequence"/>
</dbReference>